<organism evidence="1 2">
    <name type="scientific">Gluconobacter wancherniae NBRC 103581</name>
    <dbReference type="NCBI Taxonomy" id="656744"/>
    <lineage>
        <taxon>Bacteria</taxon>
        <taxon>Pseudomonadati</taxon>
        <taxon>Pseudomonadota</taxon>
        <taxon>Alphaproteobacteria</taxon>
        <taxon>Acetobacterales</taxon>
        <taxon>Acetobacteraceae</taxon>
        <taxon>Gluconobacter</taxon>
    </lineage>
</organism>
<gene>
    <name evidence="1" type="ORF">GWA01_01720</name>
</gene>
<dbReference type="Proteomes" id="UP000321230">
    <property type="component" value="Unassembled WGS sequence"/>
</dbReference>
<keyword evidence="2" id="KW-1185">Reference proteome</keyword>
<protein>
    <submittedName>
        <fullName evidence="1">Uncharacterized protein</fullName>
    </submittedName>
</protein>
<name>A0A511AXQ7_9PROT</name>
<dbReference type="EMBL" id="BJUZ01000001">
    <property type="protein sequence ID" value="GEK92402.1"/>
    <property type="molecule type" value="Genomic_DNA"/>
</dbReference>
<reference evidence="1 2" key="1">
    <citation type="submission" date="2019-07" db="EMBL/GenBank/DDBJ databases">
        <title>Whole genome shotgun sequence of Gluconobacter wancherniae NBRC 103581.</title>
        <authorList>
            <person name="Hosoyama A."/>
            <person name="Uohara A."/>
            <person name="Ohji S."/>
            <person name="Ichikawa N."/>
        </authorList>
    </citation>
    <scope>NUCLEOTIDE SEQUENCE [LARGE SCALE GENOMIC DNA]</scope>
    <source>
        <strain evidence="1 2">NBRC 103581</strain>
    </source>
</reference>
<sequence length="140" mass="15724">MTLLPLGLGGIRLLTLHGFQHKVSKRLTMLALDHGISPRSQLPVVRCPQSCRQDGAELISLRRRLNEAVRRSAGEKNIEWGMMMCHSQDMARYRRDAKGDRKLAVPGMTGGDRTPGLVHLARDFWPISFQVSVEISRPLV</sequence>
<proteinExistence type="predicted"/>
<comment type="caution">
    <text evidence="1">The sequence shown here is derived from an EMBL/GenBank/DDBJ whole genome shotgun (WGS) entry which is preliminary data.</text>
</comment>
<evidence type="ECO:0000313" key="1">
    <source>
        <dbReference type="EMBL" id="GEK92402.1"/>
    </source>
</evidence>
<dbReference type="AlphaFoldDB" id="A0A511AXQ7"/>
<evidence type="ECO:0000313" key="2">
    <source>
        <dbReference type="Proteomes" id="UP000321230"/>
    </source>
</evidence>
<accession>A0A511AXQ7</accession>